<feature type="transmembrane region" description="Helical" evidence="7">
    <location>
        <begin position="142"/>
        <end position="159"/>
    </location>
</feature>
<proteinExistence type="predicted"/>
<evidence type="ECO:0000256" key="3">
    <source>
        <dbReference type="ARBA" id="ARBA00022692"/>
    </source>
</evidence>
<organism evidence="9 10">
    <name type="scientific">Smittium mucronatum</name>
    <dbReference type="NCBI Taxonomy" id="133383"/>
    <lineage>
        <taxon>Eukaryota</taxon>
        <taxon>Fungi</taxon>
        <taxon>Fungi incertae sedis</taxon>
        <taxon>Zoopagomycota</taxon>
        <taxon>Kickxellomycotina</taxon>
        <taxon>Harpellomycetes</taxon>
        <taxon>Harpellales</taxon>
        <taxon>Legeriomycetaceae</taxon>
        <taxon>Smittium</taxon>
    </lineage>
</organism>
<dbReference type="PANTHER" id="PTHR43341">
    <property type="entry name" value="AMINO ACID PERMEASE"/>
    <property type="match status" value="1"/>
</dbReference>
<comment type="subcellular location">
    <subcellularLocation>
        <location evidence="1">Membrane</location>
        <topology evidence="1">Multi-pass membrane protein</topology>
    </subcellularLocation>
</comment>
<evidence type="ECO:0000313" key="9">
    <source>
        <dbReference type="EMBL" id="OLY84428.1"/>
    </source>
</evidence>
<dbReference type="OrthoDB" id="3900342at2759"/>
<keyword evidence="4" id="KW-0029">Amino-acid transport</keyword>
<accession>A0A1R0H5R1</accession>
<gene>
    <name evidence="9" type="ORF">AYI68_g1409</name>
</gene>
<keyword evidence="3 7" id="KW-0812">Transmembrane</keyword>
<feature type="domain" description="Amino acid permease/ SLC12A" evidence="8">
    <location>
        <begin position="32"/>
        <end position="484"/>
    </location>
</feature>
<dbReference type="GO" id="GO:0016020">
    <property type="term" value="C:membrane"/>
    <property type="evidence" value="ECO:0007669"/>
    <property type="project" value="UniProtKB-SubCell"/>
</dbReference>
<evidence type="ECO:0000256" key="2">
    <source>
        <dbReference type="ARBA" id="ARBA00022448"/>
    </source>
</evidence>
<dbReference type="Pfam" id="PF00324">
    <property type="entry name" value="AA_permease"/>
    <property type="match status" value="1"/>
</dbReference>
<keyword evidence="6 7" id="KW-0472">Membrane</keyword>
<dbReference type="GO" id="GO:0015171">
    <property type="term" value="F:amino acid transmembrane transporter activity"/>
    <property type="evidence" value="ECO:0007669"/>
    <property type="project" value="TreeGrafter"/>
</dbReference>
<feature type="transmembrane region" description="Helical" evidence="7">
    <location>
        <begin position="255"/>
        <end position="274"/>
    </location>
</feature>
<dbReference type="PIRSF" id="PIRSF006060">
    <property type="entry name" value="AA_transporter"/>
    <property type="match status" value="1"/>
</dbReference>
<evidence type="ECO:0000256" key="4">
    <source>
        <dbReference type="ARBA" id="ARBA00022970"/>
    </source>
</evidence>
<protein>
    <submittedName>
        <fullName evidence="9">Lysine-specific permease</fullName>
    </submittedName>
</protein>
<dbReference type="PROSITE" id="PS00218">
    <property type="entry name" value="AMINO_ACID_PERMEASE_1"/>
    <property type="match status" value="1"/>
</dbReference>
<feature type="transmembrane region" description="Helical" evidence="7">
    <location>
        <begin position="459"/>
        <end position="477"/>
    </location>
</feature>
<dbReference type="FunFam" id="1.20.1740.10:FF:000001">
    <property type="entry name" value="Amino acid permease"/>
    <property type="match status" value="1"/>
</dbReference>
<evidence type="ECO:0000313" key="10">
    <source>
        <dbReference type="Proteomes" id="UP000187455"/>
    </source>
</evidence>
<sequence length="522" mass="57170">MEKYEETVESNGNAPRKFASQNNLKRTLKSRHMSMIAIGGTIGTGLFVASGNSLSVAGPAGALVSYTLVGLIIFFVMTSLAEMSTYIPVSGSFNSFADRFVDPAFGFAIAYNYYYNWVVANATDLVAGGIIMQYWLPHVNTVIWSLMLMAIIVFLNLFGAKLYGEAEFWLALIKVIAIVAFIIIGILVAAGALGGHKYAFSNWTIEGAPFVDGFPGIIKVFVVAGFSFQGTEVIGITAGESANPSRDVPKTIRSIFWRILLFYVLTILVIGLVVPYDDPNLVNGDVSSIAVSPLVIVMEKAGLKSASDIMNAVILTSVLSAGNSGQYITSRILTSLAAEGKSWSGFTKVNKQGTPLYSLAVGTIIVCILFGISFIGNQVVYTWLVDFAGVAGFLSWAGILFTHWRFRRAYKLQGYDLLELPYQAGFYPFGPFFSFFCLIFIILAQGYESFLTDGFHASDFIKSYAGIPLFLIMLVGYKLKCKTKMVPLEEMDLETDSFIQLGFPSVRHEKTSWKETIMSILN</sequence>
<evidence type="ECO:0000256" key="5">
    <source>
        <dbReference type="ARBA" id="ARBA00022989"/>
    </source>
</evidence>
<dbReference type="PANTHER" id="PTHR43341:SF1">
    <property type="entry name" value="GENERAL AMINO-ACID PERMEASE GAP1"/>
    <property type="match status" value="1"/>
</dbReference>
<evidence type="ECO:0000259" key="8">
    <source>
        <dbReference type="Pfam" id="PF00324"/>
    </source>
</evidence>
<feature type="transmembrane region" description="Helical" evidence="7">
    <location>
        <begin position="33"/>
        <end position="50"/>
    </location>
</feature>
<reference evidence="9 10" key="1">
    <citation type="journal article" date="2016" name="Mol. Biol. Evol.">
        <title>Genome-Wide Survey of Gut Fungi (Harpellales) Reveals the First Horizontally Transferred Ubiquitin Gene from a Mosquito Host.</title>
        <authorList>
            <person name="Wang Y."/>
            <person name="White M.M."/>
            <person name="Kvist S."/>
            <person name="Moncalvo J.M."/>
        </authorList>
    </citation>
    <scope>NUCLEOTIDE SEQUENCE [LARGE SCALE GENOMIC DNA]</scope>
    <source>
        <strain evidence="9 10">ALG-7-W6</strain>
    </source>
</reference>
<dbReference type="AlphaFoldDB" id="A0A1R0H5R1"/>
<dbReference type="InterPro" id="IPR004840">
    <property type="entry name" value="Amino_acid_permease_CS"/>
</dbReference>
<keyword evidence="2" id="KW-0813">Transport</keyword>
<evidence type="ECO:0000256" key="1">
    <source>
        <dbReference type="ARBA" id="ARBA00004141"/>
    </source>
</evidence>
<dbReference type="InterPro" id="IPR004841">
    <property type="entry name" value="AA-permease/SLC12A_dom"/>
</dbReference>
<feature type="transmembrane region" description="Helical" evidence="7">
    <location>
        <begin position="171"/>
        <end position="193"/>
    </location>
</feature>
<dbReference type="EMBL" id="LSSL01000500">
    <property type="protein sequence ID" value="OLY84428.1"/>
    <property type="molecule type" value="Genomic_DNA"/>
</dbReference>
<keyword evidence="5 7" id="KW-1133">Transmembrane helix</keyword>
<feature type="transmembrane region" description="Helical" evidence="7">
    <location>
        <begin position="425"/>
        <end position="447"/>
    </location>
</feature>
<evidence type="ECO:0000256" key="6">
    <source>
        <dbReference type="ARBA" id="ARBA00023136"/>
    </source>
</evidence>
<name>A0A1R0H5R1_9FUNG</name>
<dbReference type="STRING" id="133383.A0A1R0H5R1"/>
<evidence type="ECO:0000256" key="7">
    <source>
        <dbReference type="SAM" id="Phobius"/>
    </source>
</evidence>
<dbReference type="Proteomes" id="UP000187455">
    <property type="component" value="Unassembled WGS sequence"/>
</dbReference>
<dbReference type="InterPro" id="IPR050524">
    <property type="entry name" value="APC_YAT"/>
</dbReference>
<dbReference type="Gene3D" id="1.20.1740.10">
    <property type="entry name" value="Amino acid/polyamine transporter I"/>
    <property type="match status" value="1"/>
</dbReference>
<comment type="caution">
    <text evidence="9">The sequence shown here is derived from an EMBL/GenBank/DDBJ whole genome shotgun (WGS) entry which is preliminary data.</text>
</comment>
<feature type="transmembrane region" description="Helical" evidence="7">
    <location>
        <begin position="114"/>
        <end position="136"/>
    </location>
</feature>
<feature type="transmembrane region" description="Helical" evidence="7">
    <location>
        <begin position="356"/>
        <end position="375"/>
    </location>
</feature>
<feature type="transmembrane region" description="Helical" evidence="7">
    <location>
        <begin position="381"/>
        <end position="404"/>
    </location>
</feature>
<keyword evidence="10" id="KW-1185">Reference proteome</keyword>